<dbReference type="Pfam" id="PF00460">
    <property type="entry name" value="Flg_bb_rod"/>
    <property type="match status" value="1"/>
</dbReference>
<dbReference type="InterPro" id="IPR001444">
    <property type="entry name" value="Flag_bb_rod_N"/>
</dbReference>
<evidence type="ECO:0000313" key="11">
    <source>
        <dbReference type="Proteomes" id="UP000320623"/>
    </source>
</evidence>
<dbReference type="AlphaFoldDB" id="A0A0S4MSJ5"/>
<feature type="domain" description="Flagellar basal body rod protein N-terminal" evidence="7">
    <location>
        <begin position="5"/>
        <end position="35"/>
    </location>
</feature>
<comment type="similarity">
    <text evidence="2 6">Belongs to the flagella basal body rod proteins family.</text>
</comment>
<dbReference type="EMBL" id="FAOO01000002">
    <property type="protein sequence ID" value="CUU01544.1"/>
    <property type="molecule type" value="Genomic_DNA"/>
</dbReference>
<sequence length="263" mass="28842">MERALRTAASGMFAQQLNIDVIAHNLANVNTTSFKRSRAEFQDLMYQILKAPVSANQNENTQSPGEIQIGTGVQVVATLRDFKQGDLQPTDNPLDVAINGDGFFQVRKPDGTIAYTRDGSFKLSRDGRLVNSTGYILEPEIIIPETAVAISISRDGIVEILNSGETEPVEIGRIELVKFVNPAGLRSIGNNLYVETQASGQPIFGTPGSEGFGELMQGYLETSNVDIVEEMVNMIIAQRAYEINSKTIKTVEEMLQMANNLKR</sequence>
<proteinExistence type="inferred from homology"/>
<evidence type="ECO:0000256" key="5">
    <source>
        <dbReference type="NCBIfam" id="TIGR02488"/>
    </source>
</evidence>
<dbReference type="SUPFAM" id="SSF117143">
    <property type="entry name" value="Flagellar hook protein flgE"/>
    <property type="match status" value="1"/>
</dbReference>
<evidence type="ECO:0000313" key="10">
    <source>
        <dbReference type="EMBL" id="CUU01544.1"/>
    </source>
</evidence>
<evidence type="ECO:0000259" key="9">
    <source>
        <dbReference type="Pfam" id="PF22692"/>
    </source>
</evidence>
<dbReference type="Pfam" id="PF22692">
    <property type="entry name" value="LlgE_F_G_D1"/>
    <property type="match status" value="1"/>
</dbReference>
<evidence type="ECO:0000256" key="1">
    <source>
        <dbReference type="ARBA" id="ARBA00004117"/>
    </source>
</evidence>
<keyword evidence="10" id="KW-0969">Cilium</keyword>
<keyword evidence="10" id="KW-0282">Flagellum</keyword>
<evidence type="ECO:0000256" key="2">
    <source>
        <dbReference type="ARBA" id="ARBA00009677"/>
    </source>
</evidence>
<dbReference type="Pfam" id="PF06429">
    <property type="entry name" value="Flg_bbr_C"/>
    <property type="match status" value="1"/>
</dbReference>
<dbReference type="PANTHER" id="PTHR30435">
    <property type="entry name" value="FLAGELLAR PROTEIN"/>
    <property type="match status" value="1"/>
</dbReference>
<dbReference type="STRING" id="1643428.GCA_001442855_00265"/>
<keyword evidence="11" id="KW-1185">Reference proteome</keyword>
<dbReference type="InterPro" id="IPR037925">
    <property type="entry name" value="FlgE/F/G-like"/>
</dbReference>
<dbReference type="InterPro" id="IPR020013">
    <property type="entry name" value="Flagellar_FlgE/F/G"/>
</dbReference>
<organism evidence="10 11">
    <name type="scientific">Candidatus Thermokryptus mobilis</name>
    <dbReference type="NCBI Taxonomy" id="1643428"/>
    <lineage>
        <taxon>Bacteria</taxon>
        <taxon>Pseudomonadati</taxon>
        <taxon>Candidatus Kryptoniota</taxon>
        <taxon>Candidatus Thermokryptus</taxon>
    </lineage>
</organism>
<evidence type="ECO:0000259" key="7">
    <source>
        <dbReference type="Pfam" id="PF00460"/>
    </source>
</evidence>
<evidence type="ECO:0000256" key="6">
    <source>
        <dbReference type="RuleBase" id="RU362116"/>
    </source>
</evidence>
<name>A0A0S4MSJ5_9BACT</name>
<comment type="subcellular location">
    <subcellularLocation>
        <location evidence="1 6">Bacterial flagellum basal body</location>
    </subcellularLocation>
</comment>
<feature type="domain" description="Flagellar hook protein FlgE/F/G-like D1" evidence="9">
    <location>
        <begin position="97"/>
        <end position="159"/>
    </location>
</feature>
<dbReference type="OrthoDB" id="9804559at2"/>
<dbReference type="GO" id="GO:0009426">
    <property type="term" value="C:bacterial-type flagellum basal body, distal rod"/>
    <property type="evidence" value="ECO:0007669"/>
    <property type="project" value="UniProtKB-UniRule"/>
</dbReference>
<keyword evidence="4 6" id="KW-0975">Bacterial flagellum</keyword>
<dbReference type="RefSeq" id="WP_140944083.1">
    <property type="nucleotide sequence ID" value="NZ_FAOO01000002.1"/>
</dbReference>
<dbReference type="GO" id="GO:0071978">
    <property type="term" value="P:bacterial-type flagellum-dependent swarming motility"/>
    <property type="evidence" value="ECO:0007669"/>
    <property type="project" value="TreeGrafter"/>
</dbReference>
<dbReference type="PANTHER" id="PTHR30435:SF19">
    <property type="entry name" value="FLAGELLAR BASAL-BODY ROD PROTEIN FLGG"/>
    <property type="match status" value="1"/>
</dbReference>
<evidence type="ECO:0000256" key="4">
    <source>
        <dbReference type="ARBA" id="ARBA00023143"/>
    </source>
</evidence>
<dbReference type="Proteomes" id="UP000320623">
    <property type="component" value="Unassembled WGS sequence"/>
</dbReference>
<dbReference type="InterPro" id="IPR053967">
    <property type="entry name" value="LlgE_F_G-like_D1"/>
</dbReference>
<gene>
    <name evidence="10" type="ORF">JGI1_00278</name>
</gene>
<dbReference type="NCBIfam" id="TIGR03506">
    <property type="entry name" value="FlgEFG_subfam"/>
    <property type="match status" value="2"/>
</dbReference>
<dbReference type="InterPro" id="IPR012834">
    <property type="entry name" value="FlgG_G_neg"/>
</dbReference>
<keyword evidence="10" id="KW-0966">Cell projection</keyword>
<dbReference type="NCBIfam" id="TIGR02488">
    <property type="entry name" value="flgG_G_neg"/>
    <property type="match status" value="1"/>
</dbReference>
<accession>A0A0S4MSJ5</accession>
<evidence type="ECO:0000259" key="8">
    <source>
        <dbReference type="Pfam" id="PF06429"/>
    </source>
</evidence>
<evidence type="ECO:0000256" key="3">
    <source>
        <dbReference type="ARBA" id="ARBA00017948"/>
    </source>
</evidence>
<dbReference type="InterPro" id="IPR010930">
    <property type="entry name" value="Flg_bb/hook_C_dom"/>
</dbReference>
<protein>
    <recommendedName>
        <fullName evidence="3 5">Flagellar basal-body rod protein FlgG</fullName>
    </recommendedName>
</protein>
<feature type="domain" description="Flagellar basal-body/hook protein C-terminal" evidence="8">
    <location>
        <begin position="216"/>
        <end position="261"/>
    </location>
</feature>
<reference evidence="11" key="1">
    <citation type="submission" date="2015-11" db="EMBL/GenBank/DDBJ databases">
        <authorList>
            <person name="Varghese N."/>
        </authorList>
    </citation>
    <scope>NUCLEOTIDE SEQUENCE [LARGE SCALE GENOMIC DNA]</scope>
</reference>